<sequence length="188" mass="20661">MKACRLSVGFPVFVLLASTLLAGCVTPPVPVDEKHAKHAKYATVDESAMLPLLGYFQLLQRMSPQELARERIVLAAMPQTPVTLVRMAALLGQPRAPMDLSRALGLLESVLKSTEPVAVSLLPLARTMTVQYQERLKLEQQNEKLLQQLKESQRRSGELQEKLDALADIERSLPARPTAGDTLPGATR</sequence>
<evidence type="ECO:0000256" key="2">
    <source>
        <dbReference type="SAM" id="SignalP"/>
    </source>
</evidence>
<evidence type="ECO:0000256" key="1">
    <source>
        <dbReference type="SAM" id="MobiDB-lite"/>
    </source>
</evidence>
<protein>
    <recommendedName>
        <fullName evidence="5">Permease</fullName>
    </recommendedName>
</protein>
<organism evidence="3 4">
    <name type="scientific">Candidatus Propionivibrio aalborgensis</name>
    <dbReference type="NCBI Taxonomy" id="1860101"/>
    <lineage>
        <taxon>Bacteria</taxon>
        <taxon>Pseudomonadati</taxon>
        <taxon>Pseudomonadota</taxon>
        <taxon>Betaproteobacteria</taxon>
        <taxon>Rhodocyclales</taxon>
        <taxon>Rhodocyclaceae</taxon>
        <taxon>Propionivibrio</taxon>
    </lineage>
</organism>
<name>A0A1A8XRF2_9RHOO</name>
<gene>
    <name evidence="3" type="ORF">PROAA_190033</name>
</gene>
<dbReference type="PROSITE" id="PS51257">
    <property type="entry name" value="PROKAR_LIPOPROTEIN"/>
    <property type="match status" value="1"/>
</dbReference>
<dbReference type="EMBL" id="FLQY01000101">
    <property type="protein sequence ID" value="SBT06538.1"/>
    <property type="molecule type" value="Genomic_DNA"/>
</dbReference>
<evidence type="ECO:0000313" key="3">
    <source>
        <dbReference type="EMBL" id="SBT06538.1"/>
    </source>
</evidence>
<dbReference type="RefSeq" id="WP_186410536.1">
    <property type="nucleotide sequence ID" value="NZ_FLQY01000101.1"/>
</dbReference>
<accession>A0A1A8XRF2</accession>
<reference evidence="3 4" key="1">
    <citation type="submission" date="2016-06" db="EMBL/GenBank/DDBJ databases">
        <authorList>
            <person name="Kjaerup R.B."/>
            <person name="Dalgaard T.S."/>
            <person name="Juul-Madsen H.R."/>
        </authorList>
    </citation>
    <scope>NUCLEOTIDE SEQUENCE [LARGE SCALE GENOMIC DNA]</scope>
    <source>
        <strain evidence="3">2</strain>
    </source>
</reference>
<dbReference type="Proteomes" id="UP000199600">
    <property type="component" value="Unassembled WGS sequence"/>
</dbReference>
<evidence type="ECO:0008006" key="5">
    <source>
        <dbReference type="Google" id="ProtNLM"/>
    </source>
</evidence>
<feature type="chain" id="PRO_5008381715" description="Permease" evidence="2">
    <location>
        <begin position="23"/>
        <end position="188"/>
    </location>
</feature>
<evidence type="ECO:0000313" key="4">
    <source>
        <dbReference type="Proteomes" id="UP000199600"/>
    </source>
</evidence>
<feature type="signal peptide" evidence="2">
    <location>
        <begin position="1"/>
        <end position="22"/>
    </location>
</feature>
<dbReference type="AlphaFoldDB" id="A0A1A8XRF2"/>
<keyword evidence="2" id="KW-0732">Signal</keyword>
<proteinExistence type="predicted"/>
<keyword evidence="4" id="KW-1185">Reference proteome</keyword>
<feature type="region of interest" description="Disordered" evidence="1">
    <location>
        <begin position="168"/>
        <end position="188"/>
    </location>
</feature>